<keyword evidence="2" id="KW-1185">Reference proteome</keyword>
<name>A0ABT7EWK6_9RHOB</name>
<evidence type="ECO:0000313" key="2">
    <source>
        <dbReference type="Proteomes" id="UP001243757"/>
    </source>
</evidence>
<accession>A0ABT7EWK6</accession>
<dbReference type="RefSeq" id="WP_284479541.1">
    <property type="nucleotide sequence ID" value="NZ_JASNJD010000002.1"/>
</dbReference>
<reference evidence="1 2" key="1">
    <citation type="submission" date="2023-05" db="EMBL/GenBank/DDBJ databases">
        <title>Pseudodonghicola sp. nov.</title>
        <authorList>
            <person name="Huang J."/>
        </authorList>
    </citation>
    <scope>NUCLEOTIDE SEQUENCE [LARGE SCALE GENOMIC DNA]</scope>
    <source>
        <strain evidence="1 2">IC7</strain>
    </source>
</reference>
<sequence>MKKPMALGGAGLVVLLMGGLVAGPARPSGAPEGDGLAMPPLAARPEPGVGAITVLNLTRWPQQRFHEQLSQRIDALSTAHGPERPGVLLDMAEMFLAQMMLYEAGSVLDGVEPQGVRDRRRWRAMRDATDLLSGQAVTDLAESPLSDPARPDRGLWQVLQAIAAGEAGRLRDNLTALPGALAAQPRAVRRALLPGLAEAAIEAGDQAVVAEMLMMVAELPDLSTGPVGAFLRGRSAELTGRASSALEAYFDAARGWDRYAARARLGLAGMALENGGTGALLAARDVLEHGADAWRGDRYELEVLQRLAEVYGRIGDNVGALLVLGKLMLHFPDTPEAEVAAEQARGDLAAVYGDGAEGRLPLAKWLSVHLQLVPLYRYFPDFALQTEVLADRALEIGGTDLATVEYRRALALTAELAEGAEASEAAELAAHAPRLQLKLAGALARGGQLAEARAVLTQIDGSPDPMLRQEANALKSRILAELGETAEVLRTHVPAPAAQDLRNVARALWQGENWLEAVQFYRRLWTDFPQDFGARDASYLLLAARRTGDERTAAMVIEAFPDLTASASWIEIAQSLMEQPAPIAPLSEDSAAQRLDSLERALGTISDTGL</sequence>
<organism evidence="1 2">
    <name type="scientific">Pseudodonghicola flavimaris</name>
    <dbReference type="NCBI Taxonomy" id="3050036"/>
    <lineage>
        <taxon>Bacteria</taxon>
        <taxon>Pseudomonadati</taxon>
        <taxon>Pseudomonadota</taxon>
        <taxon>Alphaproteobacteria</taxon>
        <taxon>Rhodobacterales</taxon>
        <taxon>Paracoccaceae</taxon>
        <taxon>Pseudodonghicola</taxon>
    </lineage>
</organism>
<comment type="caution">
    <text evidence="1">The sequence shown here is derived from an EMBL/GenBank/DDBJ whole genome shotgun (WGS) entry which is preliminary data.</text>
</comment>
<evidence type="ECO:0008006" key="3">
    <source>
        <dbReference type="Google" id="ProtNLM"/>
    </source>
</evidence>
<evidence type="ECO:0000313" key="1">
    <source>
        <dbReference type="EMBL" id="MDK3016723.1"/>
    </source>
</evidence>
<dbReference type="EMBL" id="JASNJD010000002">
    <property type="protein sequence ID" value="MDK3016723.1"/>
    <property type="molecule type" value="Genomic_DNA"/>
</dbReference>
<proteinExistence type="predicted"/>
<gene>
    <name evidence="1" type="ORF">QO033_03490</name>
</gene>
<protein>
    <recommendedName>
        <fullName evidence="3">Tetratricopeptide repeat protein</fullName>
    </recommendedName>
</protein>
<dbReference type="Proteomes" id="UP001243757">
    <property type="component" value="Unassembled WGS sequence"/>
</dbReference>